<reference evidence="2" key="1">
    <citation type="submission" date="2007-03" db="EMBL/GenBank/DDBJ databases">
        <title>Annotation of Culex pipiens quinquefasciatus.</title>
        <authorList>
            <consortium name="The Broad Institute Genome Sequencing Platform"/>
            <person name="Atkinson P.W."/>
            <person name="Hemingway J."/>
            <person name="Christensen B.M."/>
            <person name="Higgs S."/>
            <person name="Kodira C."/>
            <person name="Hannick L."/>
            <person name="Megy K."/>
            <person name="O'Leary S."/>
            <person name="Pearson M."/>
            <person name="Haas B.J."/>
            <person name="Mauceli E."/>
            <person name="Wortman J.R."/>
            <person name="Lee N.H."/>
            <person name="Guigo R."/>
            <person name="Stanke M."/>
            <person name="Alvarado L."/>
            <person name="Amedeo P."/>
            <person name="Antoine C.H."/>
            <person name="Arensburger P."/>
            <person name="Bidwell S.L."/>
            <person name="Crawford M."/>
            <person name="Camaro F."/>
            <person name="Devon K."/>
            <person name="Engels R."/>
            <person name="Hammond M."/>
            <person name="Howarth C."/>
            <person name="Koehrsen M."/>
            <person name="Lawson D."/>
            <person name="Montgomery P."/>
            <person name="Nene V."/>
            <person name="Nusbaum C."/>
            <person name="Puiu D."/>
            <person name="Romero-Severson J."/>
            <person name="Severson D.W."/>
            <person name="Shumway M."/>
            <person name="Sisk P."/>
            <person name="Stolte C."/>
            <person name="Zeng Q."/>
            <person name="Eisenstadt E."/>
            <person name="Fraser-Liggett C."/>
            <person name="Strausberg R."/>
            <person name="Galagan J."/>
            <person name="Birren B."/>
            <person name="Collins F.H."/>
        </authorList>
    </citation>
    <scope>NUCLEOTIDE SEQUENCE [LARGE SCALE GENOMIC DNA]</scope>
    <source>
        <strain evidence="2">JHB</strain>
    </source>
</reference>
<evidence type="ECO:0000313" key="2">
    <source>
        <dbReference type="EMBL" id="EDS28808.1"/>
    </source>
</evidence>
<dbReference type="eggNOG" id="KOG1516">
    <property type="taxonomic scope" value="Eukaryota"/>
</dbReference>
<feature type="compositionally biased region" description="Acidic residues" evidence="1">
    <location>
        <begin position="1"/>
        <end position="11"/>
    </location>
</feature>
<dbReference type="OrthoDB" id="3200163at2759"/>
<feature type="compositionally biased region" description="Basic and acidic residues" evidence="1">
    <location>
        <begin position="89"/>
        <end position="100"/>
    </location>
</feature>
<name>B0WIY2_CULQU</name>
<sequence>MAEEPPIEEEPPITLNTLHVGPLLPKHQENTYMTMSRQNSAETDQEAPSEEPAVDIICIEHKPESHYSYIKPPSMIKLPSSFKASPPKELARSESQEMSRHQPIMRSSSTTMHRELSTESSATDTTSGSTGTIKKI</sequence>
<dbReference type="Proteomes" id="UP000002320">
    <property type="component" value="Unassembled WGS sequence"/>
</dbReference>
<evidence type="ECO:0000313" key="4">
    <source>
        <dbReference type="Proteomes" id="UP000002320"/>
    </source>
</evidence>
<dbReference type="InParanoid" id="B0WIY2"/>
<feature type="compositionally biased region" description="Acidic residues" evidence="1">
    <location>
        <begin position="43"/>
        <end position="53"/>
    </location>
</feature>
<feature type="region of interest" description="Disordered" evidence="1">
    <location>
        <begin position="69"/>
        <end position="136"/>
    </location>
</feature>
<feature type="compositionally biased region" description="Polar residues" evidence="1">
    <location>
        <begin position="30"/>
        <end position="42"/>
    </location>
</feature>
<proteinExistence type="predicted"/>
<feature type="region of interest" description="Disordered" evidence="1">
    <location>
        <begin position="1"/>
        <end position="54"/>
    </location>
</feature>
<dbReference type="EnsemblMetazoa" id="CPIJ007496-RA">
    <property type="protein sequence ID" value="CPIJ007496-PA"/>
    <property type="gene ID" value="CPIJ007496"/>
</dbReference>
<dbReference type="KEGG" id="cqu:CpipJ_CPIJ007496"/>
<protein>
    <submittedName>
        <fullName evidence="2">Neuroligin</fullName>
    </submittedName>
</protein>
<dbReference type="STRING" id="7176.B0WIY2"/>
<keyword evidence="4" id="KW-1185">Reference proteome</keyword>
<evidence type="ECO:0000256" key="1">
    <source>
        <dbReference type="SAM" id="MobiDB-lite"/>
    </source>
</evidence>
<evidence type="ECO:0000313" key="3">
    <source>
        <dbReference type="EnsemblMetazoa" id="CPIJ007496-PA"/>
    </source>
</evidence>
<dbReference type="VEuPathDB" id="VectorBase:CPIJ007496"/>
<dbReference type="EMBL" id="DS231953">
    <property type="protein sequence ID" value="EDS28808.1"/>
    <property type="molecule type" value="Genomic_DNA"/>
</dbReference>
<accession>B0WIY2</accession>
<feature type="compositionally biased region" description="Low complexity" evidence="1">
    <location>
        <begin position="118"/>
        <end position="136"/>
    </location>
</feature>
<organism>
    <name type="scientific">Culex quinquefasciatus</name>
    <name type="common">Southern house mosquito</name>
    <name type="synonym">Culex pungens</name>
    <dbReference type="NCBI Taxonomy" id="7176"/>
    <lineage>
        <taxon>Eukaryota</taxon>
        <taxon>Metazoa</taxon>
        <taxon>Ecdysozoa</taxon>
        <taxon>Arthropoda</taxon>
        <taxon>Hexapoda</taxon>
        <taxon>Insecta</taxon>
        <taxon>Pterygota</taxon>
        <taxon>Neoptera</taxon>
        <taxon>Endopterygota</taxon>
        <taxon>Diptera</taxon>
        <taxon>Nematocera</taxon>
        <taxon>Culicoidea</taxon>
        <taxon>Culicidae</taxon>
        <taxon>Culicinae</taxon>
        <taxon>Culicini</taxon>
        <taxon>Culex</taxon>
        <taxon>Culex</taxon>
    </lineage>
</organism>
<dbReference type="VEuPathDB" id="VectorBase:CQUJHB010335"/>
<dbReference type="AlphaFoldDB" id="B0WIY2"/>
<reference evidence="3" key="2">
    <citation type="submission" date="2021-02" db="UniProtKB">
        <authorList>
            <consortium name="EnsemblMetazoa"/>
        </authorList>
    </citation>
    <scope>IDENTIFICATION</scope>
    <source>
        <strain evidence="3">JHB</strain>
    </source>
</reference>
<gene>
    <name evidence="3" type="primary">6038980</name>
    <name evidence="2" type="ORF">CpipJ_CPIJ007496</name>
</gene>
<dbReference type="HOGENOM" id="CLU_1877463_0_0_1"/>